<evidence type="ECO:0000313" key="2">
    <source>
        <dbReference type="Proteomes" id="UP000194440"/>
    </source>
</evidence>
<organism evidence="1 2">
    <name type="scientific">Acidovorax carolinensis</name>
    <dbReference type="NCBI Taxonomy" id="553814"/>
    <lineage>
        <taxon>Bacteria</taxon>
        <taxon>Pseudomonadati</taxon>
        <taxon>Pseudomonadota</taxon>
        <taxon>Betaproteobacteria</taxon>
        <taxon>Burkholderiales</taxon>
        <taxon>Comamonadaceae</taxon>
        <taxon>Acidovorax</taxon>
    </lineage>
</organism>
<proteinExistence type="predicted"/>
<sequence length="73" mass="8683">MANGWTLERRQRQAELIRSWRPWAKSTGPRSLEGKKRVSRNAWKGGHRAELRELSMMVNEHVRLSRELANRCR</sequence>
<dbReference type="KEGG" id="acip:CBP36_12160"/>
<dbReference type="KEGG" id="acis:CBP35_06760"/>
<evidence type="ECO:0000313" key="1">
    <source>
        <dbReference type="EMBL" id="ART59493.1"/>
    </source>
</evidence>
<reference evidence="1" key="1">
    <citation type="submission" date="2017-05" db="EMBL/GenBank/DDBJ databases">
        <title>Polyphasic characterization of four soil-derived phenanthrene-degrading Acidovorax strains and proposal of Acidovorax phenanthrenivorans sp. nov.</title>
        <authorList>
            <person name="Singleton D."/>
            <person name="Lee J."/>
            <person name="Dickey A.N."/>
            <person name="Stroud A."/>
            <person name="Scholl E.H."/>
            <person name="Wright F.A."/>
            <person name="Aitken M.D."/>
        </authorList>
    </citation>
    <scope>NUCLEOTIDE SEQUENCE</scope>
    <source>
        <strain evidence="1">P4</strain>
    </source>
</reference>
<accession>A0A240UEJ6</accession>
<dbReference type="EMBL" id="CP021366">
    <property type="protein sequence ID" value="ART59493.1"/>
    <property type="molecule type" value="Genomic_DNA"/>
</dbReference>
<keyword evidence="2" id="KW-1185">Reference proteome</keyword>
<dbReference type="Proteomes" id="UP000194440">
    <property type="component" value="Chromosome"/>
</dbReference>
<protein>
    <submittedName>
        <fullName evidence="1">Uncharacterized protein</fullName>
    </submittedName>
</protein>
<name>A0A240UEJ6_9BURK</name>
<gene>
    <name evidence="1" type="ORF">CBP36_12160</name>
</gene>
<dbReference type="AlphaFoldDB" id="A0A240UEJ6"/>